<proteinExistence type="predicted"/>
<feature type="transmembrane region" description="Helical" evidence="1">
    <location>
        <begin position="195"/>
        <end position="216"/>
    </location>
</feature>
<feature type="transmembrane region" description="Helical" evidence="1">
    <location>
        <begin position="114"/>
        <end position="134"/>
    </location>
</feature>
<evidence type="ECO:0000256" key="1">
    <source>
        <dbReference type="SAM" id="Phobius"/>
    </source>
</evidence>
<sequence>MVESCFGLISGGFLGFLLGTYLNTWWNTTFGVSALVGSLVCGLLYSLITVFALRHIAQRKYIFSQPSETASKYDNPPNHKTWLDNVITLFPLLVIMGGWWWVLPPVPPSGLPPIVKPLIFLGIFYPYQYFAIFIHELGHYLFSWVNGSELYRFAIGRLILIQTDQGFKLRRCRRQLAGGFAEPIPTSLHRLDRQLFLMIMGGPAASLLLFCFGALPVLFPNLTNSSPIVWYLTFISGISLHMAIFNTIPIKIGYFSTDGRRMLDLAKRNIPGQRFLADYQFNAYLRQGIRPKDIDPDLKNRLLALPENSMDHISGLIMAYYMTLDQGNIQQAGNYLDQALKINAYYPELFRASLLLEGAYYEAHIRQHPDVAQQWLDQIQEKVLIDPSTRLRAEAAIHLAAGDKTSAQTKAEESLAILQKPQFLPGFTVFEQDRLQVLLHDLATP</sequence>
<keyword evidence="1" id="KW-0812">Transmembrane</keyword>
<dbReference type="eggNOG" id="COG1994">
    <property type="taxonomic scope" value="Bacteria"/>
</dbReference>
<name>B0C3D4_ACAM1</name>
<dbReference type="EMBL" id="CP000828">
    <property type="protein sequence ID" value="ABW28633.1"/>
    <property type="molecule type" value="Genomic_DNA"/>
</dbReference>
<keyword evidence="1" id="KW-0472">Membrane</keyword>
<gene>
    <name evidence="2" type="ordered locus">AM1_3643</name>
</gene>
<keyword evidence="3" id="KW-1185">Reference proteome</keyword>
<feature type="transmembrane region" description="Helical" evidence="1">
    <location>
        <begin position="82"/>
        <end position="102"/>
    </location>
</feature>
<evidence type="ECO:0000313" key="3">
    <source>
        <dbReference type="Proteomes" id="UP000000268"/>
    </source>
</evidence>
<dbReference type="Proteomes" id="UP000000268">
    <property type="component" value="Chromosome"/>
</dbReference>
<keyword evidence="1" id="KW-1133">Transmembrane helix</keyword>
<feature type="transmembrane region" description="Helical" evidence="1">
    <location>
        <begin position="32"/>
        <end position="53"/>
    </location>
</feature>
<dbReference type="AlphaFoldDB" id="B0C3D4"/>
<feature type="transmembrane region" description="Helical" evidence="1">
    <location>
        <begin position="228"/>
        <end position="252"/>
    </location>
</feature>
<dbReference type="HOGENOM" id="CLU_614858_0_0_3"/>
<reference evidence="2 3" key="1">
    <citation type="journal article" date="2008" name="Proc. Natl. Acad. Sci. U.S.A.">
        <title>Niche adaptation and genome expansion in the chlorophyll d-producing cyanobacterium Acaryochloris marina.</title>
        <authorList>
            <person name="Swingley W.D."/>
            <person name="Chen M."/>
            <person name="Cheung P.C."/>
            <person name="Conrad A.L."/>
            <person name="Dejesa L.C."/>
            <person name="Hao J."/>
            <person name="Honchak B.M."/>
            <person name="Karbach L.E."/>
            <person name="Kurdoglu A."/>
            <person name="Lahiri S."/>
            <person name="Mastrian S.D."/>
            <person name="Miyashita H."/>
            <person name="Page L."/>
            <person name="Ramakrishna P."/>
            <person name="Satoh S."/>
            <person name="Sattley W.M."/>
            <person name="Shimada Y."/>
            <person name="Taylor H.L."/>
            <person name="Tomo T."/>
            <person name="Tsuchiya T."/>
            <person name="Wang Z.T."/>
            <person name="Raymond J."/>
            <person name="Mimuro M."/>
            <person name="Blankenship R.E."/>
            <person name="Touchman J.W."/>
        </authorList>
    </citation>
    <scope>NUCLEOTIDE SEQUENCE [LARGE SCALE GENOMIC DNA]</scope>
    <source>
        <strain evidence="3">MBIC 11017</strain>
    </source>
</reference>
<evidence type="ECO:0000313" key="2">
    <source>
        <dbReference type="EMBL" id="ABW28633.1"/>
    </source>
</evidence>
<dbReference type="KEGG" id="amr:AM1_3643"/>
<feature type="transmembrane region" description="Helical" evidence="1">
    <location>
        <begin position="7"/>
        <end position="26"/>
    </location>
</feature>
<protein>
    <submittedName>
        <fullName evidence="2">Cytolysin immunity CylI domain protein, putative</fullName>
    </submittedName>
</protein>
<dbReference type="CDD" id="cd05709">
    <property type="entry name" value="S2P-M50"/>
    <property type="match status" value="1"/>
</dbReference>
<organism evidence="2 3">
    <name type="scientific">Acaryochloris marina (strain MBIC 11017)</name>
    <dbReference type="NCBI Taxonomy" id="329726"/>
    <lineage>
        <taxon>Bacteria</taxon>
        <taxon>Bacillati</taxon>
        <taxon>Cyanobacteriota</taxon>
        <taxon>Cyanophyceae</taxon>
        <taxon>Acaryochloridales</taxon>
        <taxon>Acaryochloridaceae</taxon>
        <taxon>Acaryochloris</taxon>
    </lineage>
</organism>
<accession>B0C3D4</accession>